<gene>
    <name evidence="2" type="ORF">CAEBREN_25936</name>
</gene>
<evidence type="ECO:0000313" key="2">
    <source>
        <dbReference type="EMBL" id="EGT45865.1"/>
    </source>
</evidence>
<evidence type="ECO:0000313" key="3">
    <source>
        <dbReference type="Proteomes" id="UP000008068"/>
    </source>
</evidence>
<organism evidence="3">
    <name type="scientific">Caenorhabditis brenneri</name>
    <name type="common">Nematode worm</name>
    <dbReference type="NCBI Taxonomy" id="135651"/>
    <lineage>
        <taxon>Eukaryota</taxon>
        <taxon>Metazoa</taxon>
        <taxon>Ecdysozoa</taxon>
        <taxon>Nematoda</taxon>
        <taxon>Chromadorea</taxon>
        <taxon>Rhabditida</taxon>
        <taxon>Rhabditina</taxon>
        <taxon>Rhabditomorpha</taxon>
        <taxon>Rhabditoidea</taxon>
        <taxon>Rhabditidae</taxon>
        <taxon>Peloderinae</taxon>
        <taxon>Caenorhabditis</taxon>
    </lineage>
</organism>
<reference evidence="3" key="1">
    <citation type="submission" date="2011-07" db="EMBL/GenBank/DDBJ databases">
        <authorList>
            <consortium name="Caenorhabditis brenneri Sequencing and Analysis Consortium"/>
            <person name="Wilson R.K."/>
        </authorList>
    </citation>
    <scope>NUCLEOTIDE SEQUENCE [LARGE SCALE GENOMIC DNA]</scope>
    <source>
        <strain evidence="3">PB2801</strain>
    </source>
</reference>
<keyword evidence="1" id="KW-0812">Transmembrane</keyword>
<feature type="transmembrane region" description="Helical" evidence="1">
    <location>
        <begin position="26"/>
        <end position="50"/>
    </location>
</feature>
<dbReference type="HOGENOM" id="CLU_1403575_0_0_1"/>
<dbReference type="Proteomes" id="UP000008068">
    <property type="component" value="Unassembled WGS sequence"/>
</dbReference>
<proteinExistence type="predicted"/>
<sequence>MAKVGLKPVWNQLETFRKLKWNLRKIATVSLIGDLLFFLFSLFFIVSYALFTENSESLCQLTTMISLFKLAYFLNHANLYAPFFDIVERDISRMQTIHRILMIAVQFVCIFEIAMVLYIQYIMPVDNMRIPISQTLFAFTQCLFSMALNRAINLSLEELFTFMSGPGTTPRHIPIPAPTPDVQVIPQIIVVTID</sequence>
<keyword evidence="1" id="KW-0472">Membrane</keyword>
<accession>G0MW60</accession>
<dbReference type="EMBL" id="GL379816">
    <property type="protein sequence ID" value="EGT45865.1"/>
    <property type="molecule type" value="Genomic_DNA"/>
</dbReference>
<name>G0MW60_CAEBE</name>
<feature type="transmembrane region" description="Helical" evidence="1">
    <location>
        <begin position="100"/>
        <end position="122"/>
    </location>
</feature>
<keyword evidence="3" id="KW-1185">Reference proteome</keyword>
<protein>
    <submittedName>
        <fullName evidence="2">Uncharacterized protein</fullName>
    </submittedName>
</protein>
<dbReference type="AlphaFoldDB" id="G0MW60"/>
<keyword evidence="1" id="KW-1133">Transmembrane helix</keyword>
<evidence type="ECO:0000256" key="1">
    <source>
        <dbReference type="SAM" id="Phobius"/>
    </source>
</evidence>
<dbReference type="InParanoid" id="G0MW60"/>